<feature type="non-terminal residue" evidence="1">
    <location>
        <position position="27"/>
    </location>
</feature>
<evidence type="ECO:0000313" key="1">
    <source>
        <dbReference type="EMBL" id="SVB80057.1"/>
    </source>
</evidence>
<dbReference type="EMBL" id="UINC01058136">
    <property type="protein sequence ID" value="SVB80057.1"/>
    <property type="molecule type" value="Genomic_DNA"/>
</dbReference>
<name>A0A382GZA8_9ZZZZ</name>
<reference evidence="1" key="1">
    <citation type="submission" date="2018-05" db="EMBL/GenBank/DDBJ databases">
        <authorList>
            <person name="Lanie J.A."/>
            <person name="Ng W.-L."/>
            <person name="Kazmierczak K.M."/>
            <person name="Andrzejewski T.M."/>
            <person name="Davidsen T.M."/>
            <person name="Wayne K.J."/>
            <person name="Tettelin H."/>
            <person name="Glass J.I."/>
            <person name="Rusch D."/>
            <person name="Podicherti R."/>
            <person name="Tsui H.-C.T."/>
            <person name="Winkler M.E."/>
        </authorList>
    </citation>
    <scope>NUCLEOTIDE SEQUENCE</scope>
</reference>
<organism evidence="1">
    <name type="scientific">marine metagenome</name>
    <dbReference type="NCBI Taxonomy" id="408172"/>
    <lineage>
        <taxon>unclassified sequences</taxon>
        <taxon>metagenomes</taxon>
        <taxon>ecological metagenomes</taxon>
    </lineage>
</organism>
<dbReference type="AlphaFoldDB" id="A0A382GZA8"/>
<feature type="non-terminal residue" evidence="1">
    <location>
        <position position="1"/>
    </location>
</feature>
<proteinExistence type="predicted"/>
<protein>
    <submittedName>
        <fullName evidence="1">Uncharacterized protein</fullName>
    </submittedName>
</protein>
<accession>A0A382GZA8</accession>
<sequence>VPEGDLGECVFFAFQGDRLLVSVEDVG</sequence>
<gene>
    <name evidence="1" type="ORF">METZ01_LOCUS232911</name>
</gene>